<comment type="pathway">
    <text evidence="2 7">Glycan metabolism; pectin degradation; 2-dehydro-3-deoxy-D-gluconate from pectin: step 4/5.</text>
</comment>
<dbReference type="RefSeq" id="WP_108601929.1">
    <property type="nucleotide sequence ID" value="NZ_CP026604.1"/>
</dbReference>
<dbReference type="OrthoDB" id="9770644at2"/>
<sequence>MKVRYTLGRNEYSRMTTQELRDAFLVNTLFQEGMIELVYCEVERGILGSAVPTSQELVLEAGAELAADYFCQRREVGVLNIGAAGKISVDGNNYTMNKLDCLYIGRGAKNIRFSSDDASQPAKFYILSYPAHTSYPTTHASQQDANPLQLGTVEDSNQRTIFQYIHPNGIQSCQLVMGYTALKPGSVWNTMPAHTHERRTEVYMYFDVSPDNAVFHFMGPQDETRHIAVHNQQAVISPMWSIHSGCGTQAYSFCWGMGGENQRFDDMDHIAKTALR</sequence>
<keyword evidence="6 7" id="KW-0413">Isomerase</keyword>
<dbReference type="InterPro" id="IPR021120">
    <property type="entry name" value="KduI/IolB_isomerase"/>
</dbReference>
<dbReference type="CDD" id="cd20491">
    <property type="entry name" value="cupin_KduI_C"/>
    <property type="match status" value="1"/>
</dbReference>
<dbReference type="Gene3D" id="2.60.120.520">
    <property type="entry name" value="pectin degrading enzyme 5-keto 4- deoxyuronate isomerase, domain 1"/>
    <property type="match status" value="1"/>
</dbReference>
<dbReference type="AlphaFoldDB" id="A0A2S0VNR0"/>
<keyword evidence="9" id="KW-1185">Reference proteome</keyword>
<dbReference type="Gene3D" id="2.60.120.10">
    <property type="entry name" value="Jelly Rolls"/>
    <property type="match status" value="1"/>
</dbReference>
<feature type="binding site" evidence="7">
    <location>
        <position position="201"/>
    </location>
    <ligand>
        <name>Zn(2+)</name>
        <dbReference type="ChEBI" id="CHEBI:29105"/>
    </ligand>
</feature>
<dbReference type="KEGG" id="cate:C2869_05105"/>
<comment type="cofactor">
    <cofactor evidence="7">
        <name>Zn(2+)</name>
        <dbReference type="ChEBI" id="CHEBI:29105"/>
    </cofactor>
    <text evidence="7">Binds 1 zinc ion per subunit.</text>
</comment>
<proteinExistence type="inferred from homology"/>
<keyword evidence="4 7" id="KW-0479">Metal-binding</keyword>
<dbReference type="GO" id="GO:0008270">
    <property type="term" value="F:zinc ion binding"/>
    <property type="evidence" value="ECO:0007669"/>
    <property type="project" value="UniProtKB-UniRule"/>
</dbReference>
<evidence type="ECO:0000313" key="8">
    <source>
        <dbReference type="EMBL" id="AWB65855.1"/>
    </source>
</evidence>
<dbReference type="CDD" id="cd20294">
    <property type="entry name" value="cupin_KduI_N"/>
    <property type="match status" value="1"/>
</dbReference>
<dbReference type="EC" id="5.3.1.17" evidence="7"/>
<dbReference type="Proteomes" id="UP000244441">
    <property type="component" value="Chromosome"/>
</dbReference>
<dbReference type="UniPathway" id="UPA00545">
    <property type="reaction ID" value="UER00826"/>
</dbReference>
<dbReference type="InterPro" id="IPR011051">
    <property type="entry name" value="RmlC_Cupin_sf"/>
</dbReference>
<comment type="similarity">
    <text evidence="3 7">Belongs to the KduI family.</text>
</comment>
<accession>A0A2S0VNR0</accession>
<dbReference type="GO" id="GO:0042840">
    <property type="term" value="P:D-glucuronate catabolic process"/>
    <property type="evidence" value="ECO:0007669"/>
    <property type="project" value="TreeGrafter"/>
</dbReference>
<dbReference type="SUPFAM" id="SSF51182">
    <property type="entry name" value="RmlC-like cupins"/>
    <property type="match status" value="1"/>
</dbReference>
<comment type="function">
    <text evidence="7">Catalyzes the isomerization of 5-dehydro-4-deoxy-D-glucuronate to 3-deoxy-D-glycero-2,5-hexodiulosonate.</text>
</comment>
<feature type="binding site" evidence="7">
    <location>
        <position position="196"/>
    </location>
    <ligand>
        <name>Zn(2+)</name>
        <dbReference type="ChEBI" id="CHEBI:29105"/>
    </ligand>
</feature>
<feature type="binding site" evidence="7">
    <location>
        <position position="243"/>
    </location>
    <ligand>
        <name>Zn(2+)</name>
        <dbReference type="ChEBI" id="CHEBI:29105"/>
    </ligand>
</feature>
<dbReference type="PANTHER" id="PTHR38461">
    <property type="entry name" value="4-DEOXY-L-THREO-5-HEXOSULOSE-URONATE KETOL-ISOMERASE"/>
    <property type="match status" value="1"/>
</dbReference>
<evidence type="ECO:0000256" key="2">
    <source>
        <dbReference type="ARBA" id="ARBA00005148"/>
    </source>
</evidence>
<dbReference type="GO" id="GO:0045490">
    <property type="term" value="P:pectin catabolic process"/>
    <property type="evidence" value="ECO:0007669"/>
    <property type="project" value="UniProtKB-UniRule"/>
</dbReference>
<evidence type="ECO:0000256" key="5">
    <source>
        <dbReference type="ARBA" id="ARBA00022833"/>
    </source>
</evidence>
<feature type="binding site" evidence="7">
    <location>
        <position position="194"/>
    </location>
    <ligand>
        <name>Zn(2+)</name>
        <dbReference type="ChEBI" id="CHEBI:29105"/>
    </ligand>
</feature>
<protein>
    <recommendedName>
        <fullName evidence="7">4-deoxy-L-threo-5-hexosulose-uronate ketol-isomerase</fullName>
        <ecNumber evidence="7">5.3.1.17</ecNumber>
    </recommendedName>
    <alternativeName>
        <fullName evidence="7">5-keto-4-deoxyuronate isomerase</fullName>
    </alternativeName>
    <alternativeName>
        <fullName evidence="7">DKI isomerase</fullName>
    </alternativeName>
</protein>
<dbReference type="HAMAP" id="MF_00687">
    <property type="entry name" value="KduI"/>
    <property type="match status" value="1"/>
</dbReference>
<dbReference type="GO" id="GO:0019698">
    <property type="term" value="P:D-galacturonate catabolic process"/>
    <property type="evidence" value="ECO:0007669"/>
    <property type="project" value="TreeGrafter"/>
</dbReference>
<organism evidence="8 9">
    <name type="scientific">Saccharobesus litoralis</name>
    <dbReference type="NCBI Taxonomy" id="2172099"/>
    <lineage>
        <taxon>Bacteria</taxon>
        <taxon>Pseudomonadati</taxon>
        <taxon>Pseudomonadota</taxon>
        <taxon>Gammaproteobacteria</taxon>
        <taxon>Alteromonadales</taxon>
        <taxon>Alteromonadaceae</taxon>
        <taxon>Saccharobesus</taxon>
    </lineage>
</organism>
<dbReference type="GO" id="GO:0008697">
    <property type="term" value="F:4-deoxy-L-threo-5-hexosulose-uronate ketol-isomerase activity"/>
    <property type="evidence" value="ECO:0007669"/>
    <property type="project" value="UniProtKB-UniRule"/>
</dbReference>
<dbReference type="PIRSF" id="PIRSF006625">
    <property type="entry name" value="KduI"/>
    <property type="match status" value="1"/>
</dbReference>
<comment type="catalytic activity">
    <reaction evidence="1 7">
        <text>5-dehydro-4-deoxy-D-glucuronate = 3-deoxy-D-glycero-2,5-hexodiulosonate</text>
        <dbReference type="Rhea" id="RHEA:23896"/>
        <dbReference type="ChEBI" id="CHEBI:17117"/>
        <dbReference type="ChEBI" id="CHEBI:29071"/>
        <dbReference type="EC" id="5.3.1.17"/>
    </reaction>
</comment>
<evidence type="ECO:0000256" key="4">
    <source>
        <dbReference type="ARBA" id="ARBA00022723"/>
    </source>
</evidence>
<evidence type="ECO:0000256" key="6">
    <source>
        <dbReference type="ARBA" id="ARBA00023235"/>
    </source>
</evidence>
<dbReference type="NCBIfam" id="NF002091">
    <property type="entry name" value="PRK00924.1"/>
    <property type="match status" value="1"/>
</dbReference>
<dbReference type="InterPro" id="IPR007045">
    <property type="entry name" value="KduI"/>
</dbReference>
<name>A0A2S0VNR0_9ALTE</name>
<evidence type="ECO:0000256" key="3">
    <source>
        <dbReference type="ARBA" id="ARBA00008086"/>
    </source>
</evidence>
<keyword evidence="5 7" id="KW-0862">Zinc</keyword>
<dbReference type="Pfam" id="PF04962">
    <property type="entry name" value="KduI"/>
    <property type="match status" value="1"/>
</dbReference>
<evidence type="ECO:0000256" key="1">
    <source>
        <dbReference type="ARBA" id="ARBA00000552"/>
    </source>
</evidence>
<reference evidence="8 9" key="1">
    <citation type="submission" date="2018-01" db="EMBL/GenBank/DDBJ databases">
        <title>Genome sequence of a Cantenovulum-like bacteria.</title>
        <authorList>
            <person name="Tan W.R."/>
            <person name="Lau N.-S."/>
            <person name="Go F."/>
            <person name="Amirul A.-A.A."/>
        </authorList>
    </citation>
    <scope>NUCLEOTIDE SEQUENCE [LARGE SCALE GENOMIC DNA]</scope>
    <source>
        <strain evidence="8 9">CCB-QB4</strain>
    </source>
</reference>
<gene>
    <name evidence="7" type="primary">kduI</name>
    <name evidence="8" type="ORF">C2869_05105</name>
</gene>
<evidence type="ECO:0000256" key="7">
    <source>
        <dbReference type="HAMAP-Rule" id="MF_00687"/>
    </source>
</evidence>
<dbReference type="PANTHER" id="PTHR38461:SF1">
    <property type="entry name" value="4-DEOXY-L-THREO-5-HEXOSULOSE-URONATE KETOL-ISOMERASE"/>
    <property type="match status" value="1"/>
</dbReference>
<dbReference type="InterPro" id="IPR027449">
    <property type="entry name" value="KduI_N"/>
</dbReference>
<dbReference type="InterPro" id="IPR014710">
    <property type="entry name" value="RmlC-like_jellyroll"/>
</dbReference>
<evidence type="ECO:0000313" key="9">
    <source>
        <dbReference type="Proteomes" id="UP000244441"/>
    </source>
</evidence>
<dbReference type="EMBL" id="CP026604">
    <property type="protein sequence ID" value="AWB65855.1"/>
    <property type="molecule type" value="Genomic_DNA"/>
</dbReference>